<dbReference type="Proteomes" id="UP000440578">
    <property type="component" value="Unassembled WGS sequence"/>
</dbReference>
<dbReference type="InterPro" id="IPR016187">
    <property type="entry name" value="CTDL_fold"/>
</dbReference>
<reference evidence="2 3" key="1">
    <citation type="submission" date="2019-07" db="EMBL/GenBank/DDBJ databases">
        <title>Draft genome assembly of a fouling barnacle, Amphibalanus amphitrite (Darwin, 1854): The first reference genome for Thecostraca.</title>
        <authorList>
            <person name="Kim W."/>
        </authorList>
    </citation>
    <scope>NUCLEOTIDE SEQUENCE [LARGE SCALE GENOMIC DNA]</scope>
    <source>
        <strain evidence="2">SNU_AA5</strain>
        <tissue evidence="2">Soma without cirri and trophi</tissue>
    </source>
</reference>
<comment type="caution">
    <text evidence="2">The sequence shown here is derived from an EMBL/GenBank/DDBJ whole genome shotgun (WGS) entry which is preliminary data.</text>
</comment>
<name>A0A6A4WYC4_AMPAM</name>
<feature type="region of interest" description="Disordered" evidence="1">
    <location>
        <begin position="68"/>
        <end position="87"/>
    </location>
</feature>
<evidence type="ECO:0000256" key="1">
    <source>
        <dbReference type="SAM" id="MobiDB-lite"/>
    </source>
</evidence>
<gene>
    <name evidence="2" type="ORF">FJT64_020141</name>
</gene>
<keyword evidence="3" id="KW-1185">Reference proteome</keyword>
<dbReference type="EMBL" id="VIIS01000474">
    <property type="protein sequence ID" value="KAF0308690.1"/>
    <property type="molecule type" value="Genomic_DNA"/>
</dbReference>
<sequence length="207" mass="23375">MAQNSTVFVTRHVQHASVPLRTEPTASNTICAMLCVATAGCLKWQRDAASTQCRLLPLHSADSPLTEEAGAVRQRPHPPGYVVMPDGGGVTYRPHTQRTRGGQALIEMCRQDDPDAVPAFPTTDRQFEFLMSLPLPYPYQWLSINDIQEERAYKDIFNKTVVSIDTWITRYGRQFHSPSLDGVSIESGTMWNSGTYERLSYLCEYWM</sequence>
<organism evidence="2 3">
    <name type="scientific">Amphibalanus amphitrite</name>
    <name type="common">Striped barnacle</name>
    <name type="synonym">Balanus amphitrite</name>
    <dbReference type="NCBI Taxonomy" id="1232801"/>
    <lineage>
        <taxon>Eukaryota</taxon>
        <taxon>Metazoa</taxon>
        <taxon>Ecdysozoa</taxon>
        <taxon>Arthropoda</taxon>
        <taxon>Crustacea</taxon>
        <taxon>Multicrustacea</taxon>
        <taxon>Cirripedia</taxon>
        <taxon>Thoracica</taxon>
        <taxon>Thoracicalcarea</taxon>
        <taxon>Balanomorpha</taxon>
        <taxon>Balanoidea</taxon>
        <taxon>Balanidae</taxon>
        <taxon>Amphibalaninae</taxon>
        <taxon>Amphibalanus</taxon>
    </lineage>
</organism>
<evidence type="ECO:0000313" key="2">
    <source>
        <dbReference type="EMBL" id="KAF0308690.1"/>
    </source>
</evidence>
<dbReference type="AlphaFoldDB" id="A0A6A4WYC4"/>
<protein>
    <submittedName>
        <fullName evidence="2">Uncharacterized protein</fullName>
    </submittedName>
</protein>
<evidence type="ECO:0000313" key="3">
    <source>
        <dbReference type="Proteomes" id="UP000440578"/>
    </source>
</evidence>
<proteinExistence type="predicted"/>
<accession>A0A6A4WYC4</accession>
<dbReference type="SUPFAM" id="SSF56436">
    <property type="entry name" value="C-type lectin-like"/>
    <property type="match status" value="1"/>
</dbReference>